<name>A0A8S1IXR9_9CHLO</name>
<gene>
    <name evidence="3" type="ORF">OSTQU699_LOCUS5377</name>
</gene>
<dbReference type="Gene3D" id="3.90.226.10">
    <property type="entry name" value="2-enoyl-CoA Hydratase, Chain A, domain 1"/>
    <property type="match status" value="1"/>
</dbReference>
<dbReference type="OrthoDB" id="2017408at2759"/>
<dbReference type="InterPro" id="IPR029045">
    <property type="entry name" value="ClpP/crotonase-like_dom_sf"/>
</dbReference>
<dbReference type="GO" id="GO:0004176">
    <property type="term" value="F:ATP-dependent peptidase activity"/>
    <property type="evidence" value="ECO:0007669"/>
    <property type="project" value="InterPro"/>
</dbReference>
<accession>A0A8S1IXR9</accession>
<dbReference type="PANTHER" id="PTHR10381:SF46">
    <property type="entry name" value="ATP-DEPENDENT CLP PROTEASE PROTEOLYTIC SUBUNIT-RELATED PROTEIN 2, CHLOROPLASTIC"/>
    <property type="match status" value="1"/>
</dbReference>
<protein>
    <recommendedName>
        <fullName evidence="2">ATP-dependent Clp protease proteolytic subunit</fullName>
    </recommendedName>
</protein>
<evidence type="ECO:0000313" key="4">
    <source>
        <dbReference type="Proteomes" id="UP000708148"/>
    </source>
</evidence>
<dbReference type="EMBL" id="CAJHUC010001154">
    <property type="protein sequence ID" value="CAD7700018.1"/>
    <property type="molecule type" value="Genomic_DNA"/>
</dbReference>
<dbReference type="InterPro" id="IPR001907">
    <property type="entry name" value="ClpP"/>
</dbReference>
<dbReference type="GO" id="GO:0009536">
    <property type="term" value="C:plastid"/>
    <property type="evidence" value="ECO:0007669"/>
    <property type="project" value="UniProtKB-ARBA"/>
</dbReference>
<dbReference type="InterPro" id="IPR023562">
    <property type="entry name" value="ClpP/TepA"/>
</dbReference>
<comment type="caution">
    <text evidence="3">The sequence shown here is derived from an EMBL/GenBank/DDBJ whole genome shotgun (WGS) entry which is preliminary data.</text>
</comment>
<dbReference type="GO" id="GO:0051117">
    <property type="term" value="F:ATPase binding"/>
    <property type="evidence" value="ECO:0007669"/>
    <property type="project" value="TreeGrafter"/>
</dbReference>
<organism evidence="3 4">
    <name type="scientific">Ostreobium quekettii</name>
    <dbReference type="NCBI Taxonomy" id="121088"/>
    <lineage>
        <taxon>Eukaryota</taxon>
        <taxon>Viridiplantae</taxon>
        <taxon>Chlorophyta</taxon>
        <taxon>core chlorophytes</taxon>
        <taxon>Ulvophyceae</taxon>
        <taxon>TCBD clade</taxon>
        <taxon>Bryopsidales</taxon>
        <taxon>Ostreobineae</taxon>
        <taxon>Ostreobiaceae</taxon>
        <taxon>Ostreobium</taxon>
    </lineage>
</organism>
<dbReference type="Pfam" id="PF00574">
    <property type="entry name" value="CLP_protease"/>
    <property type="match status" value="1"/>
</dbReference>
<comment type="similarity">
    <text evidence="1 2">Belongs to the peptidase S14 family.</text>
</comment>
<keyword evidence="4" id="KW-1185">Reference proteome</keyword>
<reference evidence="3" key="1">
    <citation type="submission" date="2020-12" db="EMBL/GenBank/DDBJ databases">
        <authorList>
            <person name="Iha C."/>
        </authorList>
    </citation>
    <scope>NUCLEOTIDE SEQUENCE</scope>
</reference>
<dbReference type="AlphaFoldDB" id="A0A8S1IXR9"/>
<dbReference type="Proteomes" id="UP000708148">
    <property type="component" value="Unassembled WGS sequence"/>
</dbReference>
<evidence type="ECO:0000256" key="2">
    <source>
        <dbReference type="RuleBase" id="RU003567"/>
    </source>
</evidence>
<evidence type="ECO:0000256" key="1">
    <source>
        <dbReference type="ARBA" id="ARBA00007039"/>
    </source>
</evidence>
<dbReference type="GO" id="GO:0004252">
    <property type="term" value="F:serine-type endopeptidase activity"/>
    <property type="evidence" value="ECO:0007669"/>
    <property type="project" value="InterPro"/>
</dbReference>
<dbReference type="GO" id="GO:0006515">
    <property type="term" value="P:protein quality control for misfolded or incompletely synthesized proteins"/>
    <property type="evidence" value="ECO:0007669"/>
    <property type="project" value="TreeGrafter"/>
</dbReference>
<sequence>MAPQFRVLTECGSAGSRTDVVPFVGGFIRSMRGGGPQFGDRTWGRISRVRGGGCGCTRRRAVMMPIGVPRVPYRTPKENTWQWVDIWNCLYRERIIFVGKPVDDEMGNQLVATMLYLDSENKQDMTLYINCAGGEVVPSLAIHDCMKHVESTCATVGFGGCLGMSGFLLAVGAKGKRWAMPNTRIMIHHPSGAARGQAEDIHNEARELLHIRDYVNAVLSEATGQPYEKVFKDFGRNKYFNTQEALDYGLIDKVIKPVGAKTWETR</sequence>
<dbReference type="PRINTS" id="PR00127">
    <property type="entry name" value="CLPPROTEASEP"/>
</dbReference>
<dbReference type="CDD" id="cd07017">
    <property type="entry name" value="S14_ClpP_2"/>
    <property type="match status" value="1"/>
</dbReference>
<dbReference type="GO" id="GO:0009368">
    <property type="term" value="C:endopeptidase Clp complex"/>
    <property type="evidence" value="ECO:0007669"/>
    <property type="project" value="TreeGrafter"/>
</dbReference>
<evidence type="ECO:0000313" key="3">
    <source>
        <dbReference type="EMBL" id="CAD7700018.1"/>
    </source>
</evidence>
<dbReference type="HAMAP" id="MF_00444">
    <property type="entry name" value="ClpP"/>
    <property type="match status" value="1"/>
</dbReference>
<dbReference type="PANTHER" id="PTHR10381">
    <property type="entry name" value="ATP-DEPENDENT CLP PROTEASE PROTEOLYTIC SUBUNIT"/>
    <property type="match status" value="1"/>
</dbReference>
<proteinExistence type="inferred from homology"/>
<dbReference type="SUPFAM" id="SSF52096">
    <property type="entry name" value="ClpP/crotonase"/>
    <property type="match status" value="1"/>
</dbReference>